<protein>
    <submittedName>
        <fullName evidence="4">Glucokinase</fullName>
    </submittedName>
</protein>
<dbReference type="InterPro" id="IPR043129">
    <property type="entry name" value="ATPase_NBD"/>
</dbReference>
<comment type="similarity">
    <text evidence="3">Belongs to the bacterial glucokinase family.</text>
</comment>
<proteinExistence type="inferred from homology"/>
<keyword evidence="2" id="KW-0418">Kinase</keyword>
<evidence type="ECO:0000256" key="1">
    <source>
        <dbReference type="ARBA" id="ARBA00022679"/>
    </source>
</evidence>
<dbReference type="PANTHER" id="PTHR47363:SF1">
    <property type="entry name" value="GLUCOKINASE"/>
    <property type="match status" value="1"/>
</dbReference>
<sequence length="343" mass="35735">MTLLLAGDIGGTKTLLSLWRSGVDRLELLLEERFVSAAWDDLAPMVRHFLATAAAAGGTTPAAACFAVAGPVEGGQAQLTNLPWRLDTDGLARSCGLPNLELVNDFAVLIYGLPHLGAAQVAPVREGRRDPQAPLLVLGAGTGLGVAMGLPTAAGLRAIPSEAAHGEFAPRCRQEWELKQWLKADLALDRVSIERVVSGTGLGHVARWLLSCRHPDGDHPLSPSARLWNDAGDGPAQVDLPAEVAMAAAAGESLAADALDLWLGAYGSVCGDLALASLSRGGLWLAGGTAAKLLDSLRTPSFLEPFLNKGRLRSTLEPMPITAVLDPGVGSFSAACRARMLLG</sequence>
<evidence type="ECO:0000256" key="3">
    <source>
        <dbReference type="RuleBase" id="RU004046"/>
    </source>
</evidence>
<dbReference type="Pfam" id="PF02685">
    <property type="entry name" value="Glucokinase"/>
    <property type="match status" value="1"/>
</dbReference>
<name>A0ABU5SVH4_9CYAN</name>
<dbReference type="InterPro" id="IPR003836">
    <property type="entry name" value="Glucokinase"/>
</dbReference>
<dbReference type="Gene3D" id="3.40.367.20">
    <property type="match status" value="1"/>
</dbReference>
<accession>A0ABU5SVH4</accession>
<evidence type="ECO:0000256" key="2">
    <source>
        <dbReference type="ARBA" id="ARBA00022777"/>
    </source>
</evidence>
<dbReference type="CDD" id="cd24008">
    <property type="entry name" value="ASKHA_NBD_GLK"/>
    <property type="match status" value="1"/>
</dbReference>
<evidence type="ECO:0000313" key="4">
    <source>
        <dbReference type="EMBL" id="MEA5442524.1"/>
    </source>
</evidence>
<reference evidence="4 5" key="1">
    <citation type="submission" date="2023-12" db="EMBL/GenBank/DDBJ databases">
        <title>Baltic Sea Cyanobacteria.</title>
        <authorList>
            <person name="Delbaje E."/>
            <person name="Fewer D.P."/>
            <person name="Shishido T.K."/>
        </authorList>
    </citation>
    <scope>NUCLEOTIDE SEQUENCE [LARGE SCALE GENOMIC DNA]</scope>
    <source>
        <strain evidence="4 5">UHCC 0281</strain>
    </source>
</reference>
<dbReference type="Proteomes" id="UP001302329">
    <property type="component" value="Unassembled WGS sequence"/>
</dbReference>
<dbReference type="Gene3D" id="3.30.420.40">
    <property type="match status" value="1"/>
</dbReference>
<dbReference type="EMBL" id="JAYGHY010000020">
    <property type="protein sequence ID" value="MEA5442524.1"/>
    <property type="molecule type" value="Genomic_DNA"/>
</dbReference>
<gene>
    <name evidence="4" type="ORF">VB739_08170</name>
</gene>
<dbReference type="PANTHER" id="PTHR47363">
    <property type="entry name" value="GLUCOKINASE"/>
    <property type="match status" value="1"/>
</dbReference>
<dbReference type="RefSeq" id="WP_323356589.1">
    <property type="nucleotide sequence ID" value="NZ_JAYGHY010000020.1"/>
</dbReference>
<organism evidence="4 5">
    <name type="scientific">Cyanobium gracile UHCC 0281</name>
    <dbReference type="NCBI Taxonomy" id="3110309"/>
    <lineage>
        <taxon>Bacteria</taxon>
        <taxon>Bacillati</taxon>
        <taxon>Cyanobacteriota</taxon>
        <taxon>Cyanophyceae</taxon>
        <taxon>Synechococcales</taxon>
        <taxon>Prochlorococcaceae</taxon>
        <taxon>Cyanobium</taxon>
    </lineage>
</organism>
<dbReference type="SUPFAM" id="SSF53067">
    <property type="entry name" value="Actin-like ATPase domain"/>
    <property type="match status" value="1"/>
</dbReference>
<evidence type="ECO:0000313" key="5">
    <source>
        <dbReference type="Proteomes" id="UP001302329"/>
    </source>
</evidence>
<comment type="caution">
    <text evidence="4">The sequence shown here is derived from an EMBL/GenBank/DDBJ whole genome shotgun (WGS) entry which is preliminary data.</text>
</comment>
<keyword evidence="1" id="KW-0808">Transferase</keyword>
<keyword evidence="5" id="KW-1185">Reference proteome</keyword>